<gene>
    <name evidence="2" type="ORF">C1J00_05270</name>
</gene>
<dbReference type="InterPro" id="IPR052514">
    <property type="entry name" value="SAM-dependent_MTase"/>
</dbReference>
<dbReference type="SUPFAM" id="SSF53335">
    <property type="entry name" value="S-adenosyl-L-methionine-dependent methyltransferases"/>
    <property type="match status" value="1"/>
</dbReference>
<dbReference type="OrthoDB" id="3338469at2"/>
<dbReference type="NCBIfam" id="TIGR01444">
    <property type="entry name" value="fkbM_fam"/>
    <property type="match status" value="1"/>
</dbReference>
<accession>A0A2N8TW43</accession>
<dbReference type="Pfam" id="PF05050">
    <property type="entry name" value="Methyltransf_21"/>
    <property type="match status" value="1"/>
</dbReference>
<sequence>MLPSVPSKAILSSTRDLFIRVPGCQQALRAAALRGVVPRAVWGRLHPTGEWSLWAPDGRSFRYVSSDADILARSLIWTNMRHWEETTHPLVYQLARNARRFVDIGAFSGIYTLLACRANPHLEAVAIEPNPVATRMLNRNVWANRFENRVTIIDKALSDTPGRTRLRIPADTTAASLLDRRAARSVVDVEVTTGDEVLDGLAVDLIKIDVEGLEPQVLRGMEKSIRAHHPAIIAECLDKAALSKLRETAFDLGYRHIQHLGSRGPAPVTADLVPPGRYANFLITRDSVAARRSGGTS</sequence>
<protein>
    <recommendedName>
        <fullName evidence="1">Methyltransferase FkbM domain-containing protein</fullName>
    </recommendedName>
</protein>
<proteinExistence type="predicted"/>
<dbReference type="PANTHER" id="PTHR34203:SF15">
    <property type="entry name" value="SLL1173 PROTEIN"/>
    <property type="match status" value="1"/>
</dbReference>
<reference evidence="2 3" key="1">
    <citation type="submission" date="2018-01" db="EMBL/GenBank/DDBJ databases">
        <title>Draft genome sequence of Streptomyces sp. 13K301.</title>
        <authorList>
            <person name="Sahin N."/>
            <person name="Saygin H."/>
            <person name="Ay H."/>
        </authorList>
    </citation>
    <scope>NUCLEOTIDE SEQUENCE [LARGE SCALE GENOMIC DNA]</scope>
    <source>
        <strain evidence="2 3">13K301</strain>
    </source>
</reference>
<evidence type="ECO:0000313" key="2">
    <source>
        <dbReference type="EMBL" id="PNG23226.1"/>
    </source>
</evidence>
<dbReference type="InterPro" id="IPR029063">
    <property type="entry name" value="SAM-dependent_MTases_sf"/>
</dbReference>
<name>A0A2N8TW43_9ACTN</name>
<dbReference type="AlphaFoldDB" id="A0A2N8TW43"/>
<dbReference type="Proteomes" id="UP000235943">
    <property type="component" value="Unassembled WGS sequence"/>
</dbReference>
<organism evidence="2 3">
    <name type="scientific">Streptomyces cahuitamycinicus</name>
    <dbReference type="NCBI Taxonomy" id="2070367"/>
    <lineage>
        <taxon>Bacteria</taxon>
        <taxon>Bacillati</taxon>
        <taxon>Actinomycetota</taxon>
        <taxon>Actinomycetes</taxon>
        <taxon>Kitasatosporales</taxon>
        <taxon>Streptomycetaceae</taxon>
        <taxon>Streptomyces</taxon>
    </lineage>
</organism>
<dbReference type="PANTHER" id="PTHR34203">
    <property type="entry name" value="METHYLTRANSFERASE, FKBM FAMILY PROTEIN"/>
    <property type="match status" value="1"/>
</dbReference>
<comment type="caution">
    <text evidence="2">The sequence shown here is derived from an EMBL/GenBank/DDBJ whole genome shotgun (WGS) entry which is preliminary data.</text>
</comment>
<dbReference type="Gene3D" id="3.40.50.150">
    <property type="entry name" value="Vaccinia Virus protein VP39"/>
    <property type="match status" value="1"/>
</dbReference>
<keyword evidence="3" id="KW-1185">Reference proteome</keyword>
<evidence type="ECO:0000313" key="3">
    <source>
        <dbReference type="Proteomes" id="UP000235943"/>
    </source>
</evidence>
<evidence type="ECO:0000259" key="1">
    <source>
        <dbReference type="Pfam" id="PF05050"/>
    </source>
</evidence>
<dbReference type="EMBL" id="POUC01000021">
    <property type="protein sequence ID" value="PNG23226.1"/>
    <property type="molecule type" value="Genomic_DNA"/>
</dbReference>
<dbReference type="InterPro" id="IPR006342">
    <property type="entry name" value="FkbM_mtfrase"/>
</dbReference>
<feature type="domain" description="Methyltransferase FkbM" evidence="1">
    <location>
        <begin position="103"/>
        <end position="255"/>
    </location>
</feature>